<keyword evidence="1" id="KW-0472">Membrane</keyword>
<keyword evidence="1" id="KW-0812">Transmembrane</keyword>
<feature type="transmembrane region" description="Helical" evidence="1">
    <location>
        <begin position="20"/>
        <end position="38"/>
    </location>
</feature>
<organism evidence="2 3">
    <name type="scientific">Plakobranchus ocellatus</name>
    <dbReference type="NCBI Taxonomy" id="259542"/>
    <lineage>
        <taxon>Eukaryota</taxon>
        <taxon>Metazoa</taxon>
        <taxon>Spiralia</taxon>
        <taxon>Lophotrochozoa</taxon>
        <taxon>Mollusca</taxon>
        <taxon>Gastropoda</taxon>
        <taxon>Heterobranchia</taxon>
        <taxon>Euthyneura</taxon>
        <taxon>Panpulmonata</taxon>
        <taxon>Sacoglossa</taxon>
        <taxon>Placobranchoidea</taxon>
        <taxon>Plakobranchidae</taxon>
        <taxon>Plakobranchus</taxon>
    </lineage>
</organism>
<evidence type="ECO:0000313" key="2">
    <source>
        <dbReference type="EMBL" id="GFN75432.1"/>
    </source>
</evidence>
<dbReference type="EMBL" id="BLXT01000264">
    <property type="protein sequence ID" value="GFN75432.1"/>
    <property type="molecule type" value="Genomic_DNA"/>
</dbReference>
<protein>
    <submittedName>
        <fullName evidence="2">Uncharacterized protein</fullName>
    </submittedName>
</protein>
<name>A0AAV3XZ02_9GAST</name>
<evidence type="ECO:0000313" key="3">
    <source>
        <dbReference type="Proteomes" id="UP000735302"/>
    </source>
</evidence>
<gene>
    <name evidence="2" type="ORF">PoB_000193800</name>
</gene>
<accession>A0AAV3XZ02</accession>
<dbReference type="AlphaFoldDB" id="A0AAV3XZ02"/>
<proteinExistence type="predicted"/>
<evidence type="ECO:0000256" key="1">
    <source>
        <dbReference type="SAM" id="Phobius"/>
    </source>
</evidence>
<comment type="caution">
    <text evidence="2">The sequence shown here is derived from an EMBL/GenBank/DDBJ whole genome shotgun (WGS) entry which is preliminary data.</text>
</comment>
<sequence>MSPPSDRDNELLAKFVVEGLLKFTLPAILVATAGTYYMRRRASSLMATPAERWILTGMHYYAGANLGASLGMWLYQPIFERKVLEQTPNSDLAKAIRESKRRHG</sequence>
<keyword evidence="3" id="KW-1185">Reference proteome</keyword>
<reference evidence="2 3" key="1">
    <citation type="journal article" date="2021" name="Elife">
        <title>Chloroplast acquisition without the gene transfer in kleptoplastic sea slugs, Plakobranchus ocellatus.</title>
        <authorList>
            <person name="Maeda T."/>
            <person name="Takahashi S."/>
            <person name="Yoshida T."/>
            <person name="Shimamura S."/>
            <person name="Takaki Y."/>
            <person name="Nagai Y."/>
            <person name="Toyoda A."/>
            <person name="Suzuki Y."/>
            <person name="Arimoto A."/>
            <person name="Ishii H."/>
            <person name="Satoh N."/>
            <person name="Nishiyama T."/>
            <person name="Hasebe M."/>
            <person name="Maruyama T."/>
            <person name="Minagawa J."/>
            <person name="Obokata J."/>
            <person name="Shigenobu S."/>
        </authorList>
    </citation>
    <scope>NUCLEOTIDE SEQUENCE [LARGE SCALE GENOMIC DNA]</scope>
</reference>
<keyword evidence="1" id="KW-1133">Transmembrane helix</keyword>
<dbReference type="Proteomes" id="UP000735302">
    <property type="component" value="Unassembled WGS sequence"/>
</dbReference>